<dbReference type="InterPro" id="IPR003154">
    <property type="entry name" value="S1/P1nuclease"/>
</dbReference>
<keyword evidence="7" id="KW-0732">Signal</keyword>
<evidence type="ECO:0000256" key="5">
    <source>
        <dbReference type="ARBA" id="ARBA00023157"/>
    </source>
</evidence>
<keyword evidence="5" id="KW-1015">Disulfide bond</keyword>
<evidence type="ECO:0000256" key="2">
    <source>
        <dbReference type="ARBA" id="ARBA00022723"/>
    </source>
</evidence>
<reference evidence="8" key="1">
    <citation type="submission" date="2022-10" db="EMBL/GenBank/DDBJ databases">
        <title>Comparative genomics and taxonomic characterization of three novel marine species of genus Reichenbachiella exhibiting antioxidant and polysaccharide degradation activities.</title>
        <authorList>
            <person name="Muhammad N."/>
            <person name="Lee Y.-J."/>
            <person name="Ko J."/>
            <person name="Kim S.-G."/>
        </authorList>
    </citation>
    <scope>NUCLEOTIDE SEQUENCE</scope>
    <source>
        <strain evidence="8">Wsw4-B4</strain>
    </source>
</reference>
<dbReference type="EMBL" id="CP106735">
    <property type="protein sequence ID" value="UXX80337.1"/>
    <property type="molecule type" value="Genomic_DNA"/>
</dbReference>
<dbReference type="PANTHER" id="PTHR33146:SF26">
    <property type="entry name" value="ENDONUCLEASE 4"/>
    <property type="match status" value="1"/>
</dbReference>
<keyword evidence="6" id="KW-0325">Glycoprotein</keyword>
<protein>
    <submittedName>
        <fullName evidence="8">S1/P1 nuclease</fullName>
    </submittedName>
</protein>
<dbReference type="Gene3D" id="1.10.575.10">
    <property type="entry name" value="P1 Nuclease"/>
    <property type="match status" value="1"/>
</dbReference>
<dbReference type="CDD" id="cd11010">
    <property type="entry name" value="S1-P1_nuclease"/>
    <property type="match status" value="1"/>
</dbReference>
<evidence type="ECO:0000256" key="1">
    <source>
        <dbReference type="ARBA" id="ARBA00022722"/>
    </source>
</evidence>
<dbReference type="RefSeq" id="WP_263052067.1">
    <property type="nucleotide sequence ID" value="NZ_CP106735.1"/>
</dbReference>
<dbReference type="SUPFAM" id="SSF48537">
    <property type="entry name" value="Phospholipase C/P1 nuclease"/>
    <property type="match status" value="1"/>
</dbReference>
<dbReference type="InterPro" id="IPR008947">
    <property type="entry name" value="PLipase_C/P1_nuclease_dom_sf"/>
</dbReference>
<evidence type="ECO:0000313" key="9">
    <source>
        <dbReference type="Proteomes" id="UP001062165"/>
    </source>
</evidence>
<keyword evidence="2" id="KW-0479">Metal-binding</keyword>
<feature type="chain" id="PRO_5046211267" evidence="7">
    <location>
        <begin position="21"/>
        <end position="255"/>
    </location>
</feature>
<evidence type="ECO:0000313" key="8">
    <source>
        <dbReference type="EMBL" id="UXX80337.1"/>
    </source>
</evidence>
<evidence type="ECO:0000256" key="4">
    <source>
        <dbReference type="ARBA" id="ARBA00022801"/>
    </source>
</evidence>
<organism evidence="8 9">
    <name type="scientific">Reichenbachiella carrageenanivorans</name>
    <dbReference type="NCBI Taxonomy" id="2979869"/>
    <lineage>
        <taxon>Bacteria</taxon>
        <taxon>Pseudomonadati</taxon>
        <taxon>Bacteroidota</taxon>
        <taxon>Cytophagia</taxon>
        <taxon>Cytophagales</taxon>
        <taxon>Reichenbachiellaceae</taxon>
        <taxon>Reichenbachiella</taxon>
    </lineage>
</organism>
<proteinExistence type="predicted"/>
<keyword evidence="1" id="KW-0540">Nuclease</keyword>
<feature type="signal peptide" evidence="7">
    <location>
        <begin position="1"/>
        <end position="20"/>
    </location>
</feature>
<keyword evidence="3" id="KW-0255">Endonuclease</keyword>
<gene>
    <name evidence="8" type="ORF">N7E81_04390</name>
</gene>
<sequence>MKKSIVIIFLSLVAHSVAFSWGKTGHRVVGQIAYEHLNNKAKKNIEAILGDEELGMVGNYMDFVRADPANDYMAPWHYCTVPDGKSYEDLEVPEKGDGIQAIERLIKELKSKQFTYESEMENLKYLVHLVADIHQPLHVGNGEDMGGNKVKVEFMWEKSNLHRVWDSGIIDYQQLSYTEYTKWINHASKEQIASWQCDHLMVWVDEAMSYRKSIYDLPENGKINYDYNYATIAIVNERLLKAGIRLAGILNAIYG</sequence>
<keyword evidence="4" id="KW-0378">Hydrolase</keyword>
<accession>A0ABY6D2E7</accession>
<keyword evidence="9" id="KW-1185">Reference proteome</keyword>
<evidence type="ECO:0000256" key="6">
    <source>
        <dbReference type="ARBA" id="ARBA00023180"/>
    </source>
</evidence>
<dbReference type="Proteomes" id="UP001062165">
    <property type="component" value="Chromosome"/>
</dbReference>
<dbReference type="Pfam" id="PF02265">
    <property type="entry name" value="S1-P1_nuclease"/>
    <property type="match status" value="1"/>
</dbReference>
<evidence type="ECO:0000256" key="3">
    <source>
        <dbReference type="ARBA" id="ARBA00022759"/>
    </source>
</evidence>
<name>A0ABY6D2E7_9BACT</name>
<evidence type="ECO:0000256" key="7">
    <source>
        <dbReference type="SAM" id="SignalP"/>
    </source>
</evidence>
<dbReference type="PANTHER" id="PTHR33146">
    <property type="entry name" value="ENDONUCLEASE 4"/>
    <property type="match status" value="1"/>
</dbReference>